<name>A0ABV4CE96_9MYCO</name>
<comment type="caution">
    <text evidence="5">The sequence shown here is derived from an EMBL/GenBank/DDBJ whole genome shotgun (WGS) entry which is preliminary data.</text>
</comment>
<evidence type="ECO:0000259" key="4">
    <source>
        <dbReference type="Pfam" id="PF18878"/>
    </source>
</evidence>
<dbReference type="RefSeq" id="WP_369742177.1">
    <property type="nucleotide sequence ID" value="NZ_JBGEDP010000003.1"/>
</dbReference>
<dbReference type="PANTHER" id="PTHR46766:SF1">
    <property type="entry name" value="GLUTAMINE-RICH PROTEIN 2"/>
    <property type="match status" value="1"/>
</dbReference>
<sequence length="437" mass="42481">MLPTPIYHAAPPEVHSTLLNYGGTSAGIAAAGASWTALAGQYQAGVAELSAILGQVSGVYSGPSAEQFLRAHTPMLAWLEVVAGKSAAAALAHETVVMAYETAVATMPTLAELMTNHVVHGVLVGTNFLGCNTIPIGLNEADYARMWIQAGDVMLGWDSASSAASDSIPMTPTSPFIIAPGVGEGGSAAADAAGAQTVGEGQLAGSGLTAADLMSTKLMVGKAATGPSSLADGASASPGDGAENTATDVEGTAQLLGSSDGFSSALSPLMSVGSSAGQAVTSTTQAPAQLLSSVPSLLSSAPQTLSGMLSGISGANPSAAATPLGFAGTTAMRGINPAGLTTLAGGAFGSGPGRPLTPSTWGATPAEDVASTRSPAPVGGALPGGATPGGAGAGGAMMGPGARKRRTSERASHASGYPEDAVVDESDDEAVGVRGPL</sequence>
<feature type="region of interest" description="Disordered" evidence="2">
    <location>
        <begin position="349"/>
        <end position="437"/>
    </location>
</feature>
<dbReference type="Gene3D" id="1.20.1260.20">
    <property type="entry name" value="PPE superfamily"/>
    <property type="match status" value="1"/>
</dbReference>
<protein>
    <submittedName>
        <fullName evidence="5">PPE family protein</fullName>
    </submittedName>
</protein>
<dbReference type="InterPro" id="IPR043641">
    <property type="entry name" value="PPE-PPW_C"/>
</dbReference>
<proteinExistence type="inferred from homology"/>
<evidence type="ECO:0000313" key="5">
    <source>
        <dbReference type="EMBL" id="MEY8019153.1"/>
    </source>
</evidence>
<dbReference type="SUPFAM" id="SSF140459">
    <property type="entry name" value="PE/PPE dimer-like"/>
    <property type="match status" value="1"/>
</dbReference>
<dbReference type="PANTHER" id="PTHR46766">
    <property type="entry name" value="GLUTAMINE-RICH PROTEIN 2"/>
    <property type="match status" value="1"/>
</dbReference>
<evidence type="ECO:0000313" key="6">
    <source>
        <dbReference type="Proteomes" id="UP001564760"/>
    </source>
</evidence>
<gene>
    <name evidence="5" type="ORF">AB8998_31395</name>
</gene>
<feature type="region of interest" description="Disordered" evidence="2">
    <location>
        <begin position="227"/>
        <end position="246"/>
    </location>
</feature>
<dbReference type="Proteomes" id="UP001564760">
    <property type="component" value="Unassembled WGS sequence"/>
</dbReference>
<dbReference type="EMBL" id="JBGEDP010000003">
    <property type="protein sequence ID" value="MEY8019153.1"/>
    <property type="molecule type" value="Genomic_DNA"/>
</dbReference>
<evidence type="ECO:0000259" key="3">
    <source>
        <dbReference type="Pfam" id="PF00823"/>
    </source>
</evidence>
<feature type="domain" description="PPE-PPW subfamily C-terminal" evidence="4">
    <location>
        <begin position="320"/>
        <end position="361"/>
    </location>
</feature>
<feature type="domain" description="PPE" evidence="3">
    <location>
        <begin position="7"/>
        <end position="167"/>
    </location>
</feature>
<reference evidence="5 6" key="1">
    <citation type="submission" date="2024-08" db="EMBL/GenBank/DDBJ databases">
        <title>Mycobacterium servetensis sp. nov., a novel rapid-growing mycobacterial species recovered from a human patient in Zaragoza, Spain.</title>
        <authorList>
            <person name="Tristancho-Baro A.I."/>
            <person name="Buenestado-Serrano S."/>
            <person name="Garcia De Viedma D."/>
            <person name="Milagro-Beamonte A."/>
            <person name="Burillo N."/>
            <person name="Sanz S."/>
            <person name="Lopez-Calleja A.I."/>
            <person name="Penas-Utrilla D."/>
            <person name="Guardingo M."/>
            <person name="Garcia M.J."/>
            <person name="Vinuelas-Bayon J."/>
        </authorList>
    </citation>
    <scope>NUCLEOTIDE SEQUENCE [LARGE SCALE GENOMIC DNA]</scope>
    <source>
        <strain evidence="6">HUMS_12744610</strain>
    </source>
</reference>
<dbReference type="InterPro" id="IPR000030">
    <property type="entry name" value="PPE_dom"/>
</dbReference>
<comment type="similarity">
    <text evidence="1">Belongs to the mycobacterial PPE family.</text>
</comment>
<accession>A0ABV4CE96</accession>
<feature type="compositionally biased region" description="Acidic residues" evidence="2">
    <location>
        <begin position="421"/>
        <end position="430"/>
    </location>
</feature>
<keyword evidence="6" id="KW-1185">Reference proteome</keyword>
<dbReference type="Pfam" id="PF00823">
    <property type="entry name" value="PPE"/>
    <property type="match status" value="1"/>
</dbReference>
<dbReference type="InterPro" id="IPR038332">
    <property type="entry name" value="PPE_sf"/>
</dbReference>
<evidence type="ECO:0000256" key="1">
    <source>
        <dbReference type="ARBA" id="ARBA00010652"/>
    </source>
</evidence>
<organism evidence="5 6">
    <name type="scientific">Mycobacterium servetii</name>
    <dbReference type="NCBI Taxonomy" id="3237418"/>
    <lineage>
        <taxon>Bacteria</taxon>
        <taxon>Bacillati</taxon>
        <taxon>Actinomycetota</taxon>
        <taxon>Actinomycetes</taxon>
        <taxon>Mycobacteriales</taxon>
        <taxon>Mycobacteriaceae</taxon>
        <taxon>Mycobacterium</taxon>
    </lineage>
</organism>
<feature type="compositionally biased region" description="Gly residues" evidence="2">
    <location>
        <begin position="381"/>
        <end position="398"/>
    </location>
</feature>
<feature type="compositionally biased region" description="Low complexity" evidence="2">
    <location>
        <begin position="227"/>
        <end position="242"/>
    </location>
</feature>
<evidence type="ECO:0000256" key="2">
    <source>
        <dbReference type="SAM" id="MobiDB-lite"/>
    </source>
</evidence>
<dbReference type="Pfam" id="PF18878">
    <property type="entry name" value="PPE-PPW"/>
    <property type="match status" value="1"/>
</dbReference>